<dbReference type="PANTHER" id="PTHR43540">
    <property type="entry name" value="PEROXYUREIDOACRYLATE/UREIDOACRYLATE AMIDOHYDROLASE-RELATED"/>
    <property type="match status" value="1"/>
</dbReference>
<accession>A0A292YLX2</accession>
<keyword evidence="5" id="KW-1185">Reference proteome</keyword>
<dbReference type="Pfam" id="PF00857">
    <property type="entry name" value="Isochorismatase"/>
    <property type="match status" value="1"/>
</dbReference>
<feature type="domain" description="Isochorismatase-like" evidence="3">
    <location>
        <begin position="4"/>
        <end position="134"/>
    </location>
</feature>
<dbReference type="InterPro" id="IPR036380">
    <property type="entry name" value="Isochorismatase-like_sf"/>
</dbReference>
<dbReference type="GO" id="GO:0016787">
    <property type="term" value="F:hydrolase activity"/>
    <property type="evidence" value="ECO:0007669"/>
    <property type="project" value="UniProtKB-KW"/>
</dbReference>
<dbReference type="InterPro" id="IPR050272">
    <property type="entry name" value="Isochorismatase-like_hydrls"/>
</dbReference>
<dbReference type="Gene3D" id="3.40.50.850">
    <property type="entry name" value="Isochorismatase-like"/>
    <property type="match status" value="1"/>
</dbReference>
<evidence type="ECO:0000313" key="5">
    <source>
        <dbReference type="Proteomes" id="UP000217785"/>
    </source>
</evidence>
<dbReference type="AlphaFoldDB" id="A0A292YLX2"/>
<dbReference type="PANTHER" id="PTHR43540:SF6">
    <property type="entry name" value="ISOCHORISMATASE-LIKE DOMAIN-CONTAINING PROTEIN"/>
    <property type="match status" value="1"/>
</dbReference>
<gene>
    <name evidence="4" type="ORF">EFBL_2582</name>
</gene>
<dbReference type="RefSeq" id="WP_096182668.1">
    <property type="nucleotide sequence ID" value="NZ_BDUF01000075.1"/>
</dbReference>
<dbReference type="OrthoDB" id="9785724at2"/>
<evidence type="ECO:0000256" key="1">
    <source>
        <dbReference type="ARBA" id="ARBA00006336"/>
    </source>
</evidence>
<evidence type="ECO:0000313" key="4">
    <source>
        <dbReference type="EMBL" id="GAX90938.1"/>
    </source>
</evidence>
<dbReference type="InterPro" id="IPR000868">
    <property type="entry name" value="Isochorismatase-like_dom"/>
</dbReference>
<name>A0A292YLX2_9BACL</name>
<dbReference type="EMBL" id="BDUF01000075">
    <property type="protein sequence ID" value="GAX90938.1"/>
    <property type="molecule type" value="Genomic_DNA"/>
</dbReference>
<sequence>MKKALILIDVQEDFLGNLGNIDYIVRLCQQYLDQNANEYDLVILTTWKHEENEGQDTLLISHPKAKRVEKRTYTAFNDEVKKLLEDNQIELVHLGGMDSEMSVMATMYSLLDNGYKVQILEGLLTSFHQRNWEATTIMKYVLGEENILRKGGDRVWV</sequence>
<evidence type="ECO:0000256" key="2">
    <source>
        <dbReference type="ARBA" id="ARBA00022801"/>
    </source>
</evidence>
<proteinExistence type="inferred from homology"/>
<dbReference type="SUPFAM" id="SSF52499">
    <property type="entry name" value="Isochorismatase-like hydrolases"/>
    <property type="match status" value="1"/>
</dbReference>
<keyword evidence="2" id="KW-0378">Hydrolase</keyword>
<evidence type="ECO:0000259" key="3">
    <source>
        <dbReference type="Pfam" id="PF00857"/>
    </source>
</evidence>
<comment type="caution">
    <text evidence="4">The sequence shown here is derived from an EMBL/GenBank/DDBJ whole genome shotgun (WGS) entry which is preliminary data.</text>
</comment>
<dbReference type="Proteomes" id="UP000217785">
    <property type="component" value="Unassembled WGS sequence"/>
</dbReference>
<organism evidence="4 5">
    <name type="scientific">Effusibacillus lacus</name>
    <dbReference type="NCBI Taxonomy" id="1348429"/>
    <lineage>
        <taxon>Bacteria</taxon>
        <taxon>Bacillati</taxon>
        <taxon>Bacillota</taxon>
        <taxon>Bacilli</taxon>
        <taxon>Bacillales</taxon>
        <taxon>Alicyclobacillaceae</taxon>
        <taxon>Effusibacillus</taxon>
    </lineage>
</organism>
<protein>
    <recommendedName>
        <fullName evidence="3">Isochorismatase-like domain-containing protein</fullName>
    </recommendedName>
</protein>
<comment type="similarity">
    <text evidence="1">Belongs to the isochorismatase family.</text>
</comment>
<reference evidence="5" key="1">
    <citation type="submission" date="2017-07" db="EMBL/GenBank/DDBJ databases">
        <title>Draft genome sequence of Effusibacillus lacus strain skLN1.</title>
        <authorList>
            <person name="Watanabe M."/>
            <person name="Kojima H."/>
            <person name="Fukui M."/>
        </authorList>
    </citation>
    <scope>NUCLEOTIDE SEQUENCE [LARGE SCALE GENOMIC DNA]</scope>
    <source>
        <strain evidence="5">skLN1</strain>
    </source>
</reference>